<dbReference type="InterPro" id="IPR051262">
    <property type="entry name" value="SMP-30/CGR1_Lactonase"/>
</dbReference>
<dbReference type="PANTHER" id="PTHR47572">
    <property type="entry name" value="LIPOPROTEIN-RELATED"/>
    <property type="match status" value="1"/>
</dbReference>
<dbReference type="Pfam" id="PF08450">
    <property type="entry name" value="SGL"/>
    <property type="match status" value="1"/>
</dbReference>
<organism evidence="4 5">
    <name type="scientific">Paenibacillus kyungheensis</name>
    <dbReference type="NCBI Taxonomy" id="1452732"/>
    <lineage>
        <taxon>Bacteria</taxon>
        <taxon>Bacillati</taxon>
        <taxon>Bacillota</taxon>
        <taxon>Bacilli</taxon>
        <taxon>Bacillales</taxon>
        <taxon>Paenibacillaceae</taxon>
        <taxon>Paenibacillus</taxon>
    </lineage>
</organism>
<dbReference type="PROSITE" id="PS51257">
    <property type="entry name" value="PROKAR_LIPOPROTEIN"/>
    <property type="match status" value="1"/>
</dbReference>
<protein>
    <submittedName>
        <fullName evidence="4">Stalk domain-containing protein</fullName>
    </submittedName>
</protein>
<dbReference type="SUPFAM" id="SSF63829">
    <property type="entry name" value="Calcium-dependent phosphotriesterase"/>
    <property type="match status" value="1"/>
</dbReference>
<dbReference type="SUPFAM" id="SSF55383">
    <property type="entry name" value="Copper amine oxidase, domain N"/>
    <property type="match status" value="1"/>
</dbReference>
<dbReference type="KEGG" id="pka:PQ456_02070"/>
<dbReference type="InterPro" id="IPR011042">
    <property type="entry name" value="6-blade_b-propeller_TolB-like"/>
</dbReference>
<dbReference type="PANTHER" id="PTHR47572:SF5">
    <property type="entry name" value="BLR2277 PROTEIN"/>
    <property type="match status" value="1"/>
</dbReference>
<evidence type="ECO:0000259" key="2">
    <source>
        <dbReference type="Pfam" id="PF07833"/>
    </source>
</evidence>
<dbReference type="Pfam" id="PF07833">
    <property type="entry name" value="Cu_amine_oxidN1"/>
    <property type="match status" value="1"/>
</dbReference>
<evidence type="ECO:0000313" key="4">
    <source>
        <dbReference type="EMBL" id="WCT56340.1"/>
    </source>
</evidence>
<feature type="signal peptide" evidence="1">
    <location>
        <begin position="1"/>
        <end position="26"/>
    </location>
</feature>
<name>A0AAX3M360_9BACL</name>
<proteinExistence type="predicted"/>
<evidence type="ECO:0000313" key="5">
    <source>
        <dbReference type="Proteomes" id="UP001220509"/>
    </source>
</evidence>
<dbReference type="Gene3D" id="2.120.10.30">
    <property type="entry name" value="TolB, C-terminal domain"/>
    <property type="match status" value="1"/>
</dbReference>
<dbReference type="InterPro" id="IPR012854">
    <property type="entry name" value="Cu_amine_oxidase-like_N"/>
</dbReference>
<feature type="domain" description="SMP-30/Gluconolactonase/LRE-like region" evidence="3">
    <location>
        <begin position="178"/>
        <end position="420"/>
    </location>
</feature>
<dbReference type="Proteomes" id="UP001220509">
    <property type="component" value="Chromosome"/>
</dbReference>
<gene>
    <name evidence="4" type="ORF">PQ456_02070</name>
</gene>
<keyword evidence="5" id="KW-1185">Reference proteome</keyword>
<accession>A0AAX3M360</accession>
<keyword evidence="1" id="KW-0732">Signal</keyword>
<sequence>MRKSKSLGVIVAMTGCLLLSPSTGWAAEAMDSDIQTIIEGTSTNWDSHLIGKSLYSPYAVVATQLGAQATWNAKKNVLTLTKGSTTFTLHEESASATTTSPAHHTLQLVGDNVLVPVRAVFEAFDYKVVYTPATRSVNIQSASTETSNPNPSVTSDTYRSVSILTDLDPSTATGLRIEGVIANEDNQVFTVEMGSKKLYRIAADTGQIDTLTELPRSGTGMALDAEGNLYIASGGEEGLIYRINEEDLSSAAFDSSKVETYASGVPGANGLAFDRSGNLYVSGGANGAIYKVSSNGQVSTYASGILPTREEQKIVVNGIAFGTDGQLYVSNTSSGEVNRFAINNDGSLGERQLVAQSPLLYGADGLNFGPDGAIYVAANERNAIVRVSLNGQVSDIASNNNNGPLEFPASLHFVGNTLYISNFDQPRGANNPNDLGIGASIATIDFSQ</sequence>
<reference evidence="4 5" key="1">
    <citation type="submission" date="2023-02" db="EMBL/GenBank/DDBJ databases">
        <title>Genome sequence of Paenibacillus kyungheensis KACC 18744.</title>
        <authorList>
            <person name="Kim S."/>
            <person name="Heo J."/>
            <person name="Kwon S.-W."/>
        </authorList>
    </citation>
    <scope>NUCLEOTIDE SEQUENCE [LARGE SCALE GENOMIC DNA]</scope>
    <source>
        <strain evidence="4 5">KACC 18744</strain>
    </source>
</reference>
<feature type="domain" description="Copper amine oxidase-like N-terminal" evidence="2">
    <location>
        <begin position="51"/>
        <end position="139"/>
    </location>
</feature>
<dbReference type="RefSeq" id="WP_273614635.1">
    <property type="nucleotide sequence ID" value="NZ_CP117416.1"/>
</dbReference>
<dbReference type="EMBL" id="CP117416">
    <property type="protein sequence ID" value="WCT56340.1"/>
    <property type="molecule type" value="Genomic_DNA"/>
</dbReference>
<dbReference type="InterPro" id="IPR013658">
    <property type="entry name" value="SGL"/>
</dbReference>
<evidence type="ECO:0000259" key="3">
    <source>
        <dbReference type="Pfam" id="PF08450"/>
    </source>
</evidence>
<evidence type="ECO:0000256" key="1">
    <source>
        <dbReference type="SAM" id="SignalP"/>
    </source>
</evidence>
<feature type="chain" id="PRO_5043903940" evidence="1">
    <location>
        <begin position="27"/>
        <end position="448"/>
    </location>
</feature>
<dbReference type="InterPro" id="IPR036582">
    <property type="entry name" value="Mao_N_sf"/>
</dbReference>
<dbReference type="AlphaFoldDB" id="A0AAX3M360"/>